<keyword evidence="1" id="KW-0472">Membrane</keyword>
<evidence type="ECO:0000256" key="1">
    <source>
        <dbReference type="SAM" id="Phobius"/>
    </source>
</evidence>
<evidence type="ECO:0000313" key="3">
    <source>
        <dbReference type="Proteomes" id="UP001589738"/>
    </source>
</evidence>
<feature type="transmembrane region" description="Helical" evidence="1">
    <location>
        <begin position="216"/>
        <end position="232"/>
    </location>
</feature>
<reference evidence="2 3" key="1">
    <citation type="submission" date="2024-09" db="EMBL/GenBank/DDBJ databases">
        <authorList>
            <person name="Sun Q."/>
            <person name="Mori K."/>
        </authorList>
    </citation>
    <scope>NUCLEOTIDE SEQUENCE [LARGE SCALE GENOMIC DNA]</scope>
    <source>
        <strain evidence="2 3">CGMCC 1.9126</strain>
    </source>
</reference>
<feature type="transmembrane region" description="Helical" evidence="1">
    <location>
        <begin position="175"/>
        <end position="195"/>
    </location>
</feature>
<dbReference type="PANTHER" id="PTHR41324:SF1">
    <property type="entry name" value="DUF2232 DOMAIN-CONTAINING PROTEIN"/>
    <property type="match status" value="1"/>
</dbReference>
<feature type="transmembrane region" description="Helical" evidence="1">
    <location>
        <begin position="99"/>
        <end position="123"/>
    </location>
</feature>
<keyword evidence="3" id="KW-1185">Reference proteome</keyword>
<comment type="caution">
    <text evidence="2">The sequence shown here is derived from an EMBL/GenBank/DDBJ whole genome shotgun (WGS) entry which is preliminary data.</text>
</comment>
<dbReference type="RefSeq" id="WP_377058558.1">
    <property type="nucleotide sequence ID" value="NZ_JBHLUU010000108.1"/>
</dbReference>
<keyword evidence="1" id="KW-0812">Transmembrane</keyword>
<dbReference type="Proteomes" id="UP001589738">
    <property type="component" value="Unassembled WGS sequence"/>
</dbReference>
<sequence>MKNVRQLTTGALLLAIYAALLLLTTYMPILGMVTNLFLVLPFILFAYKNDRKSMLVFFVASILLSLIVGTIFAIPLAITFGLTGLVMGDFIREKKSREAIYFGGSIAFLFTVVLTYAISVAFFQIDFIDETIAATKASIESSLSIMESLGQTPNEKEMEELLAGIEAGRYLKPTLFVMAAFLAVFFIQLVCFPIAKRFQVEISNWKPFRYLQLPKSILWIYLFSIIASMIFNPEEGSFAFMAIVNIAFLLQWLMVLQGLAFIYYFSHAKKFPRAVPIMFTIGVLLFPQLLYIVRILGIIDLGFDLRKRIKNQ</sequence>
<proteinExistence type="predicted"/>
<dbReference type="PANTHER" id="PTHR41324">
    <property type="entry name" value="MEMBRANE PROTEIN-RELATED"/>
    <property type="match status" value="1"/>
</dbReference>
<name>A0ABV6KTJ5_9BACI</name>
<gene>
    <name evidence="2" type="ORF">ACFFHF_15685</name>
</gene>
<keyword evidence="1" id="KW-1133">Transmembrane helix</keyword>
<accession>A0ABV6KTJ5</accession>
<dbReference type="EMBL" id="JBHLUU010000108">
    <property type="protein sequence ID" value="MFC0476648.1"/>
    <property type="molecule type" value="Genomic_DNA"/>
</dbReference>
<evidence type="ECO:0000313" key="2">
    <source>
        <dbReference type="EMBL" id="MFC0476648.1"/>
    </source>
</evidence>
<protein>
    <submittedName>
        <fullName evidence="2">YybS family protein</fullName>
    </submittedName>
</protein>
<dbReference type="Pfam" id="PF09991">
    <property type="entry name" value="DUF2232"/>
    <property type="match status" value="1"/>
</dbReference>
<feature type="transmembrane region" description="Helical" evidence="1">
    <location>
        <begin position="55"/>
        <end position="87"/>
    </location>
</feature>
<dbReference type="InterPro" id="IPR018710">
    <property type="entry name" value="DUF2232"/>
</dbReference>
<feature type="transmembrane region" description="Helical" evidence="1">
    <location>
        <begin position="277"/>
        <end position="299"/>
    </location>
</feature>
<organism evidence="2 3">
    <name type="scientific">Robertmurraya beringensis</name>
    <dbReference type="NCBI Taxonomy" id="641660"/>
    <lineage>
        <taxon>Bacteria</taxon>
        <taxon>Bacillati</taxon>
        <taxon>Bacillota</taxon>
        <taxon>Bacilli</taxon>
        <taxon>Bacillales</taxon>
        <taxon>Bacillaceae</taxon>
        <taxon>Robertmurraya</taxon>
    </lineage>
</organism>
<feature type="transmembrane region" description="Helical" evidence="1">
    <location>
        <begin position="12"/>
        <end position="43"/>
    </location>
</feature>
<feature type="transmembrane region" description="Helical" evidence="1">
    <location>
        <begin position="238"/>
        <end position="265"/>
    </location>
</feature>